<keyword evidence="3 7" id="KW-0326">Glycosidase</keyword>
<dbReference type="GO" id="GO:0005975">
    <property type="term" value="P:carbohydrate metabolic process"/>
    <property type="evidence" value="ECO:0007669"/>
    <property type="project" value="InterPro"/>
</dbReference>
<dbReference type="PANTHER" id="PTHR42732">
    <property type="entry name" value="BETA-GALACTOSIDASE"/>
    <property type="match status" value="1"/>
</dbReference>
<dbReference type="InterPro" id="IPR051913">
    <property type="entry name" value="GH2_Domain-Containing"/>
</dbReference>
<evidence type="ECO:0000259" key="4">
    <source>
        <dbReference type="Pfam" id="PF00703"/>
    </source>
</evidence>
<dbReference type="SUPFAM" id="SSF49303">
    <property type="entry name" value="beta-Galactosidase/glucuronidase domain"/>
    <property type="match status" value="1"/>
</dbReference>
<dbReference type="InterPro" id="IPR017853">
    <property type="entry name" value="GH"/>
</dbReference>
<evidence type="ECO:0000259" key="5">
    <source>
        <dbReference type="Pfam" id="PF02836"/>
    </source>
</evidence>
<dbReference type="InterPro" id="IPR008979">
    <property type="entry name" value="Galactose-bd-like_sf"/>
</dbReference>
<dbReference type="Pfam" id="PF00703">
    <property type="entry name" value="Glyco_hydro_2"/>
    <property type="match status" value="1"/>
</dbReference>
<dbReference type="RefSeq" id="WP_079439582.1">
    <property type="nucleotide sequence ID" value="NZ_MZGT01000023.1"/>
</dbReference>
<dbReference type="PANTHER" id="PTHR42732:SF1">
    <property type="entry name" value="BETA-MANNOSIDASE"/>
    <property type="match status" value="1"/>
</dbReference>
<dbReference type="EMBL" id="MZGT01000023">
    <property type="protein sequence ID" value="OPJ62512.1"/>
    <property type="molecule type" value="Genomic_DNA"/>
</dbReference>
<keyword evidence="8" id="KW-1185">Reference proteome</keyword>
<proteinExistence type="inferred from homology"/>
<feature type="domain" description="Glycoside hydrolase family 2 immunoglobulin-like beta-sandwich" evidence="4">
    <location>
        <begin position="165"/>
        <end position="268"/>
    </location>
</feature>
<keyword evidence="2 7" id="KW-0378">Hydrolase</keyword>
<reference evidence="7 8" key="1">
    <citation type="submission" date="2017-03" db="EMBL/GenBank/DDBJ databases">
        <title>Genome sequence of Clostridium chromiireducens DSM 23318.</title>
        <authorList>
            <person name="Poehlein A."/>
            <person name="Daniel R."/>
        </authorList>
    </citation>
    <scope>NUCLEOTIDE SEQUENCE [LARGE SCALE GENOMIC DNA]</scope>
    <source>
        <strain evidence="7 8">DSM 23318</strain>
    </source>
</reference>
<accession>A0A1V4IR63</accession>
<evidence type="ECO:0000313" key="7">
    <source>
        <dbReference type="EMBL" id="OPJ62512.1"/>
    </source>
</evidence>
<dbReference type="Gene3D" id="2.60.120.260">
    <property type="entry name" value="Galactose-binding domain-like"/>
    <property type="match status" value="1"/>
</dbReference>
<gene>
    <name evidence="7" type="ORF">CLCHR_20260</name>
</gene>
<dbReference type="InterPro" id="IPR006102">
    <property type="entry name" value="Ig-like_GH2"/>
</dbReference>
<dbReference type="Pfam" id="PF02836">
    <property type="entry name" value="Glyco_hydro_2_C"/>
    <property type="match status" value="1"/>
</dbReference>
<dbReference type="InterPro" id="IPR036156">
    <property type="entry name" value="Beta-gal/glucu_dom_sf"/>
</dbReference>
<dbReference type="STRING" id="225345.CLCHR_20260"/>
<organism evidence="7 8">
    <name type="scientific">Clostridium chromiireducens</name>
    <dbReference type="NCBI Taxonomy" id="225345"/>
    <lineage>
        <taxon>Bacteria</taxon>
        <taxon>Bacillati</taxon>
        <taxon>Bacillota</taxon>
        <taxon>Clostridia</taxon>
        <taxon>Eubacteriales</taxon>
        <taxon>Clostridiaceae</taxon>
        <taxon>Clostridium</taxon>
    </lineage>
</organism>
<dbReference type="OrthoDB" id="9762066at2"/>
<evidence type="ECO:0000256" key="3">
    <source>
        <dbReference type="ARBA" id="ARBA00023295"/>
    </source>
</evidence>
<dbReference type="Proteomes" id="UP000191056">
    <property type="component" value="Unassembled WGS sequence"/>
</dbReference>
<feature type="domain" description="Glycoside hydrolase family 2 catalytic" evidence="5">
    <location>
        <begin position="275"/>
        <end position="569"/>
    </location>
</feature>
<evidence type="ECO:0000313" key="8">
    <source>
        <dbReference type="Proteomes" id="UP000191056"/>
    </source>
</evidence>
<dbReference type="SUPFAM" id="SSF51445">
    <property type="entry name" value="(Trans)glycosidases"/>
    <property type="match status" value="1"/>
</dbReference>
<evidence type="ECO:0000256" key="2">
    <source>
        <dbReference type="ARBA" id="ARBA00022801"/>
    </source>
</evidence>
<dbReference type="Gene3D" id="2.60.40.10">
    <property type="entry name" value="Immunoglobulins"/>
    <property type="match status" value="2"/>
</dbReference>
<name>A0A1V4IR63_9CLOT</name>
<dbReference type="InterPro" id="IPR006103">
    <property type="entry name" value="Glyco_hydro_2_cat"/>
</dbReference>
<protein>
    <submittedName>
        <fullName evidence="7">Beta-galactosidase BoGH2A</fullName>
        <ecNumber evidence="7">3.2.1.23</ecNumber>
    </submittedName>
</protein>
<comment type="similarity">
    <text evidence="1">Belongs to the glycosyl hydrolase 2 family.</text>
</comment>
<dbReference type="InterPro" id="IPR006104">
    <property type="entry name" value="Glyco_hydro_2_N"/>
</dbReference>
<dbReference type="InterPro" id="IPR006101">
    <property type="entry name" value="Glyco_hydro_2"/>
</dbReference>
<dbReference type="PRINTS" id="PR00132">
    <property type="entry name" value="GLHYDRLASE2"/>
</dbReference>
<dbReference type="InterPro" id="IPR013783">
    <property type="entry name" value="Ig-like_fold"/>
</dbReference>
<dbReference type="AlphaFoldDB" id="A0A1V4IR63"/>
<dbReference type="Pfam" id="PF02837">
    <property type="entry name" value="Glyco_hydro_2_N"/>
    <property type="match status" value="1"/>
</dbReference>
<evidence type="ECO:0000259" key="6">
    <source>
        <dbReference type="Pfam" id="PF02837"/>
    </source>
</evidence>
<dbReference type="EC" id="3.2.1.23" evidence="7"/>
<evidence type="ECO:0000256" key="1">
    <source>
        <dbReference type="ARBA" id="ARBA00007401"/>
    </source>
</evidence>
<feature type="domain" description="Glycosyl hydrolases family 2 sugar binding" evidence="6">
    <location>
        <begin position="50"/>
        <end position="148"/>
    </location>
</feature>
<sequence>MKIIDLNEKWKFTKINDVKNSNEEIAEFDDIILPHCWNAEDGQSGEGGFYRGQCWYQRKINISEDEIKKNLFLEIGAAGNVSEVYINGQLAGGSKCGFSMYRVALNSFIKCGDNLIAIMVDNSRHEDVYPLMADFTFYGGLYRDVKLIITEAVHFDLLDGSRDGIYLTQNSINENTFEFKVSGRVVNELAKLENVQIKFNLCDKEQKIVLNKTIDIEVEKDSDFELSEQISDIICWQGVENPYLYTLKAELICDKEVYDVRDIEIGFRKIEVTPDKGVVLNGKPVKLNGVSRHQDFGGVGNAITKEHMDLDMSLIKEIGANSIRLSHYQHDDYFYTLCDREGMLVWAEIPFISVPTTTDEENKNAKEQLDKLIKQAYNHSSIYCWGVQNEITIAVENEKIYEKVRELEAIAKELDSSRVTASANIYSVEDESPLNEITDVLGYNLYYGWYYGKMEDLGERLEKFHEARPNIPVLVSEYGVDTNPKFHSYNPTVKDYTEEYQMLFHDNALKTINEKPFVLGGYVWNMFDFGSSNRNEGGEKGKNQKGFVTIDRKIKKDAFYLYKANWSNVPFVHLAGKRFVNRHEALNDITVISNLDTIKLFVNEEFIGEINSNEAIKTLKDVKLALGENIIRAEGYDKAEIIYEDHMIINHVSEVDKSYVYVKVEDKGLVTNWFEKFDLTNVQEVNLKEGYYSTFDTIKELYENEAAKAIFLKYFSHMADSPRMQEMMGVTSIDRMSKISQLNIPKEILPVINRELNEIPKNNITIN</sequence>
<dbReference type="GO" id="GO:0004565">
    <property type="term" value="F:beta-galactosidase activity"/>
    <property type="evidence" value="ECO:0007669"/>
    <property type="project" value="UniProtKB-EC"/>
</dbReference>
<dbReference type="Gene3D" id="3.20.20.80">
    <property type="entry name" value="Glycosidases"/>
    <property type="match status" value="1"/>
</dbReference>
<dbReference type="SUPFAM" id="SSF49785">
    <property type="entry name" value="Galactose-binding domain-like"/>
    <property type="match status" value="1"/>
</dbReference>
<comment type="caution">
    <text evidence="7">The sequence shown here is derived from an EMBL/GenBank/DDBJ whole genome shotgun (WGS) entry which is preliminary data.</text>
</comment>